<evidence type="ECO:0000313" key="12">
    <source>
        <dbReference type="Proteomes" id="UP001618531"/>
    </source>
</evidence>
<dbReference type="Pfam" id="PF07690">
    <property type="entry name" value="MFS_1"/>
    <property type="match status" value="1"/>
</dbReference>
<sequence>MKDKKWDLVALASIPVIMTLGNSMLIPILPQIERELKVSSFKVSMLITVYAVVAILLIPIAGYLSDRFGRKAVIIPSLIIAAAGGAVAGGAALMLNGSIAYWTILGGRLLQGIGAAGAFPIVIPLVGDMFDDEKQVSKSLGIIETSNTFGKVISPILGAALAVWLWYLPFMAIPVLCLLSLVLVIFLVKTPKKKEKPPTFSEFVSSVRTVLKEKGRWLYSLFAIGGICMFVIFGVLFYLSETLESEYQLKGVLKGLVLAIPLAALCLSSFLAGKWIGKSKVRMKWVGFTGLVILTGSLIIMGLWDNIYLVVGLFTLGSVGIGATLPCLDALITEGVDKAQRGTITALFSSMRFIGVSLGPPVVSLLIGTSHFILFIVIAATGAVGGLLTLFAVKPEKGKQPSSGEAPDKLEQNAETNHVPRRVPVRRKKSPF</sequence>
<keyword evidence="5 9" id="KW-0812">Transmembrane</keyword>
<reference evidence="11 12" key="1">
    <citation type="submission" date="2024-11" db="EMBL/GenBank/DDBJ databases">
        <title>Identification and Characterization of a Novel Fosfomycin Bacillithiol Transferase FosB8 in Paenibacillus illinoisensis.</title>
        <authorList>
            <person name="Lu W."/>
        </authorList>
    </citation>
    <scope>NUCLEOTIDE SEQUENCE [LARGE SCALE GENOMIC DNA]</scope>
    <source>
        <strain evidence="11 12">WP77</strain>
    </source>
</reference>
<dbReference type="RefSeq" id="WP_341174642.1">
    <property type="nucleotide sequence ID" value="NZ_JBIYSL010000001.1"/>
</dbReference>
<evidence type="ECO:0000256" key="3">
    <source>
        <dbReference type="ARBA" id="ARBA00022448"/>
    </source>
</evidence>
<dbReference type="InterPro" id="IPR005829">
    <property type="entry name" value="Sugar_transporter_CS"/>
</dbReference>
<evidence type="ECO:0000256" key="1">
    <source>
        <dbReference type="ARBA" id="ARBA00004651"/>
    </source>
</evidence>
<comment type="subcellular location">
    <subcellularLocation>
        <location evidence="1">Cell membrane</location>
        <topology evidence="1">Multi-pass membrane protein</topology>
    </subcellularLocation>
</comment>
<feature type="transmembrane region" description="Helical" evidence="9">
    <location>
        <begin position="99"/>
        <end position="127"/>
    </location>
</feature>
<dbReference type="Proteomes" id="UP001618531">
    <property type="component" value="Unassembled WGS sequence"/>
</dbReference>
<organism evidence="11 12">
    <name type="scientific">Paenibacillus illinoisensis</name>
    <dbReference type="NCBI Taxonomy" id="59845"/>
    <lineage>
        <taxon>Bacteria</taxon>
        <taxon>Bacillati</taxon>
        <taxon>Bacillota</taxon>
        <taxon>Bacilli</taxon>
        <taxon>Bacillales</taxon>
        <taxon>Paenibacillaceae</taxon>
        <taxon>Paenibacillus</taxon>
    </lineage>
</organism>
<accession>A0ABW8HN14</accession>
<dbReference type="SUPFAM" id="SSF103473">
    <property type="entry name" value="MFS general substrate transporter"/>
    <property type="match status" value="1"/>
</dbReference>
<evidence type="ECO:0000256" key="2">
    <source>
        <dbReference type="ARBA" id="ARBA00007520"/>
    </source>
</evidence>
<feature type="transmembrane region" description="Helical" evidence="9">
    <location>
        <begin position="172"/>
        <end position="188"/>
    </location>
</feature>
<dbReference type="EMBL" id="JBIYSL010000001">
    <property type="protein sequence ID" value="MFK0521053.1"/>
    <property type="molecule type" value="Genomic_DNA"/>
</dbReference>
<evidence type="ECO:0000256" key="8">
    <source>
        <dbReference type="SAM" id="MobiDB-lite"/>
    </source>
</evidence>
<comment type="caution">
    <text evidence="11">The sequence shown here is derived from an EMBL/GenBank/DDBJ whole genome shotgun (WGS) entry which is preliminary data.</text>
</comment>
<evidence type="ECO:0000256" key="9">
    <source>
        <dbReference type="SAM" id="Phobius"/>
    </source>
</evidence>
<feature type="transmembrane region" description="Helical" evidence="9">
    <location>
        <begin position="73"/>
        <end position="93"/>
    </location>
</feature>
<dbReference type="PANTHER" id="PTHR43124:SF3">
    <property type="entry name" value="CHLORAMPHENICOL EFFLUX PUMP RV0191"/>
    <property type="match status" value="1"/>
</dbReference>
<protein>
    <submittedName>
        <fullName evidence="11">MFS transporter</fullName>
    </submittedName>
</protein>
<evidence type="ECO:0000256" key="5">
    <source>
        <dbReference type="ARBA" id="ARBA00022692"/>
    </source>
</evidence>
<dbReference type="PROSITE" id="PS00216">
    <property type="entry name" value="SUGAR_TRANSPORT_1"/>
    <property type="match status" value="1"/>
</dbReference>
<name>A0ABW8HN14_9BACL</name>
<dbReference type="InterPro" id="IPR020846">
    <property type="entry name" value="MFS_dom"/>
</dbReference>
<feature type="transmembrane region" description="Helical" evidence="9">
    <location>
        <begin position="344"/>
        <end position="367"/>
    </location>
</feature>
<dbReference type="InterPro" id="IPR050189">
    <property type="entry name" value="MFS_Efflux_Transporters"/>
</dbReference>
<comment type="similarity">
    <text evidence="2">Belongs to the major facilitator superfamily. TCR/Tet family.</text>
</comment>
<evidence type="ECO:0000256" key="6">
    <source>
        <dbReference type="ARBA" id="ARBA00022989"/>
    </source>
</evidence>
<dbReference type="PROSITE" id="PS50850">
    <property type="entry name" value="MFS"/>
    <property type="match status" value="1"/>
</dbReference>
<keyword evidence="6 9" id="KW-1133">Transmembrane helix</keyword>
<dbReference type="InterPro" id="IPR036259">
    <property type="entry name" value="MFS_trans_sf"/>
</dbReference>
<feature type="region of interest" description="Disordered" evidence="8">
    <location>
        <begin position="396"/>
        <end position="432"/>
    </location>
</feature>
<dbReference type="Gene3D" id="1.20.1250.20">
    <property type="entry name" value="MFS general substrate transporter like domains"/>
    <property type="match status" value="1"/>
</dbReference>
<feature type="transmembrane region" description="Helical" evidence="9">
    <location>
        <begin position="41"/>
        <end position="61"/>
    </location>
</feature>
<dbReference type="InterPro" id="IPR011701">
    <property type="entry name" value="MFS"/>
</dbReference>
<dbReference type="PRINTS" id="PR01035">
    <property type="entry name" value="TCRTETA"/>
</dbReference>
<feature type="transmembrane region" description="Helical" evidence="9">
    <location>
        <begin position="7"/>
        <end position="29"/>
    </location>
</feature>
<feature type="transmembrane region" description="Helical" evidence="9">
    <location>
        <begin position="251"/>
        <end position="273"/>
    </location>
</feature>
<keyword evidence="12" id="KW-1185">Reference proteome</keyword>
<dbReference type="InterPro" id="IPR001958">
    <property type="entry name" value="Tet-R_TetA/multi-R_MdtG-like"/>
</dbReference>
<keyword evidence="4" id="KW-1003">Cell membrane</keyword>
<evidence type="ECO:0000256" key="7">
    <source>
        <dbReference type="ARBA" id="ARBA00023136"/>
    </source>
</evidence>
<evidence type="ECO:0000259" key="10">
    <source>
        <dbReference type="PROSITE" id="PS50850"/>
    </source>
</evidence>
<feature type="transmembrane region" description="Helical" evidence="9">
    <location>
        <begin position="373"/>
        <end position="393"/>
    </location>
</feature>
<feature type="transmembrane region" description="Helical" evidence="9">
    <location>
        <begin position="310"/>
        <end position="332"/>
    </location>
</feature>
<dbReference type="CDD" id="cd17474">
    <property type="entry name" value="MFS_YfmO_like"/>
    <property type="match status" value="1"/>
</dbReference>
<feature type="transmembrane region" description="Helical" evidence="9">
    <location>
        <begin position="217"/>
        <end position="239"/>
    </location>
</feature>
<evidence type="ECO:0000313" key="11">
    <source>
        <dbReference type="EMBL" id="MFK0521053.1"/>
    </source>
</evidence>
<keyword evidence="7 9" id="KW-0472">Membrane</keyword>
<feature type="compositionally biased region" description="Basic residues" evidence="8">
    <location>
        <begin position="419"/>
        <end position="432"/>
    </location>
</feature>
<gene>
    <name evidence="11" type="ORF">ACINKY_02505</name>
</gene>
<evidence type="ECO:0000256" key="4">
    <source>
        <dbReference type="ARBA" id="ARBA00022475"/>
    </source>
</evidence>
<dbReference type="PANTHER" id="PTHR43124">
    <property type="entry name" value="PURINE EFFLUX PUMP PBUE"/>
    <property type="match status" value="1"/>
</dbReference>
<feature type="transmembrane region" description="Helical" evidence="9">
    <location>
        <begin position="285"/>
        <end position="304"/>
    </location>
</feature>
<feature type="domain" description="Major facilitator superfamily (MFS) profile" evidence="10">
    <location>
        <begin position="7"/>
        <end position="397"/>
    </location>
</feature>
<proteinExistence type="inferred from homology"/>
<keyword evidence="3" id="KW-0813">Transport</keyword>
<feature type="transmembrane region" description="Helical" evidence="9">
    <location>
        <begin position="148"/>
        <end position="166"/>
    </location>
</feature>